<evidence type="ECO:0000313" key="6">
    <source>
        <dbReference type="EMBL" id="MBC2602780.1"/>
    </source>
</evidence>
<evidence type="ECO:0000256" key="1">
    <source>
        <dbReference type="ARBA" id="ARBA00022491"/>
    </source>
</evidence>
<dbReference type="InterPro" id="IPR010982">
    <property type="entry name" value="Lambda_DNA-bd_dom_sf"/>
</dbReference>
<evidence type="ECO:0000313" key="7">
    <source>
        <dbReference type="Proteomes" id="UP000525652"/>
    </source>
</evidence>
<evidence type="ECO:0000256" key="4">
    <source>
        <dbReference type="ARBA" id="ARBA00023163"/>
    </source>
</evidence>
<dbReference type="Proteomes" id="UP000525652">
    <property type="component" value="Unassembled WGS sequence"/>
</dbReference>
<dbReference type="Pfam" id="PF13377">
    <property type="entry name" value="Peripla_BP_3"/>
    <property type="match status" value="1"/>
</dbReference>
<dbReference type="SUPFAM" id="SSF47413">
    <property type="entry name" value="lambda repressor-like DNA-binding domains"/>
    <property type="match status" value="1"/>
</dbReference>
<dbReference type="CDD" id="cd06267">
    <property type="entry name" value="PBP1_LacI_sugar_binding-like"/>
    <property type="match status" value="1"/>
</dbReference>
<proteinExistence type="predicted"/>
<dbReference type="InterPro" id="IPR000843">
    <property type="entry name" value="HTH_LacI"/>
</dbReference>
<dbReference type="InterPro" id="IPR046335">
    <property type="entry name" value="LacI/GalR-like_sensor"/>
</dbReference>
<gene>
    <name evidence="6" type="ORF">H5P30_13430</name>
</gene>
<keyword evidence="1" id="KW-0678">Repressor</keyword>
<evidence type="ECO:0000256" key="2">
    <source>
        <dbReference type="ARBA" id="ARBA00023015"/>
    </source>
</evidence>
<sequence>MASPRRVRQKDIAAEVGVSTMLVSIALRGMPGVSEETRKKIQACAKKMGYHPDPAMSALADYRRRTRPANSYAQLAYVTNYPVKNAPEWDFANEFFIGAKKRGLEYGYEVISYWLREHGCTLRKASSILFNRGIKGLLIAPLPKEEGHLDLTWKYFSAVAIGTSMASPKLDYVAFDHHNAMQMALRKMRERGYKRIGLLLRNSSSRLRHAAYDAYLGDQYRNNRESMLPPLLQHNFSSSEFWTWYDTCKPDALITDSDYTIMGLLDERKLKAPEDLGVVCYSKFSTESPHIAAINQNLRDIGATAVDRLHTNLLRSAYGIPEHSYAMLVEGYWTEGTTILSYPGIARRQPS</sequence>
<dbReference type="PROSITE" id="PS50932">
    <property type="entry name" value="HTH_LACI_2"/>
    <property type="match status" value="1"/>
</dbReference>
<keyword evidence="4" id="KW-0804">Transcription</keyword>
<dbReference type="RefSeq" id="WP_185693444.1">
    <property type="nucleotide sequence ID" value="NZ_JACHVA010000101.1"/>
</dbReference>
<reference evidence="6 7" key="1">
    <citation type="submission" date="2020-07" db="EMBL/GenBank/DDBJ databases">
        <authorList>
            <person name="Feng X."/>
        </authorList>
    </citation>
    <scope>NUCLEOTIDE SEQUENCE [LARGE SCALE GENOMIC DNA]</scope>
    <source>
        <strain evidence="6 7">JCM14086</strain>
    </source>
</reference>
<name>A0A7X1E4Q7_9BACT</name>
<protein>
    <submittedName>
        <fullName evidence="6">LacI family DNA-binding transcriptional regulator</fullName>
    </submittedName>
</protein>
<dbReference type="SUPFAM" id="SSF53822">
    <property type="entry name" value="Periplasmic binding protein-like I"/>
    <property type="match status" value="1"/>
</dbReference>
<keyword evidence="7" id="KW-1185">Reference proteome</keyword>
<feature type="domain" description="HTH lacI-type" evidence="5">
    <location>
        <begin position="7"/>
        <end position="61"/>
    </location>
</feature>
<keyword evidence="3 6" id="KW-0238">DNA-binding</keyword>
<dbReference type="Pfam" id="PF00356">
    <property type="entry name" value="LacI"/>
    <property type="match status" value="1"/>
</dbReference>
<dbReference type="InterPro" id="IPR028082">
    <property type="entry name" value="Peripla_BP_I"/>
</dbReference>
<dbReference type="Gene3D" id="1.10.260.40">
    <property type="entry name" value="lambda repressor-like DNA-binding domains"/>
    <property type="match status" value="1"/>
</dbReference>
<comment type="caution">
    <text evidence="6">The sequence shown here is derived from an EMBL/GenBank/DDBJ whole genome shotgun (WGS) entry which is preliminary data.</text>
</comment>
<keyword evidence="2" id="KW-0805">Transcription regulation</keyword>
<accession>A0A7X1E4Q7</accession>
<evidence type="ECO:0000259" key="5">
    <source>
        <dbReference type="PROSITE" id="PS50932"/>
    </source>
</evidence>
<dbReference type="GO" id="GO:0000976">
    <property type="term" value="F:transcription cis-regulatory region binding"/>
    <property type="evidence" value="ECO:0007669"/>
    <property type="project" value="TreeGrafter"/>
</dbReference>
<dbReference type="EMBL" id="JACHVA010000101">
    <property type="protein sequence ID" value="MBC2602780.1"/>
    <property type="molecule type" value="Genomic_DNA"/>
</dbReference>
<organism evidence="6 7">
    <name type="scientific">Puniceicoccus vermicola</name>
    <dbReference type="NCBI Taxonomy" id="388746"/>
    <lineage>
        <taxon>Bacteria</taxon>
        <taxon>Pseudomonadati</taxon>
        <taxon>Verrucomicrobiota</taxon>
        <taxon>Opitutia</taxon>
        <taxon>Puniceicoccales</taxon>
        <taxon>Puniceicoccaceae</taxon>
        <taxon>Puniceicoccus</taxon>
    </lineage>
</organism>
<dbReference type="AlphaFoldDB" id="A0A7X1E4Q7"/>
<dbReference type="PANTHER" id="PTHR30146">
    <property type="entry name" value="LACI-RELATED TRANSCRIPTIONAL REPRESSOR"/>
    <property type="match status" value="1"/>
</dbReference>
<dbReference type="GO" id="GO:0003700">
    <property type="term" value="F:DNA-binding transcription factor activity"/>
    <property type="evidence" value="ECO:0007669"/>
    <property type="project" value="TreeGrafter"/>
</dbReference>
<dbReference type="SMART" id="SM00354">
    <property type="entry name" value="HTH_LACI"/>
    <property type="match status" value="1"/>
</dbReference>
<dbReference type="Gene3D" id="3.40.50.2300">
    <property type="match status" value="2"/>
</dbReference>
<evidence type="ECO:0000256" key="3">
    <source>
        <dbReference type="ARBA" id="ARBA00023125"/>
    </source>
</evidence>
<dbReference type="PANTHER" id="PTHR30146:SF148">
    <property type="entry name" value="HTH-TYPE TRANSCRIPTIONAL REPRESSOR PURR-RELATED"/>
    <property type="match status" value="1"/>
</dbReference>
<dbReference type="CDD" id="cd01392">
    <property type="entry name" value="HTH_LacI"/>
    <property type="match status" value="1"/>
</dbReference>